<dbReference type="HOGENOM" id="CLU_062410_0_0_9"/>
<dbReference type="Proteomes" id="UP000001968">
    <property type="component" value="Chromosome"/>
</dbReference>
<name>Q0B0L8_SYNWW</name>
<evidence type="ECO:0000313" key="7">
    <source>
        <dbReference type="EMBL" id="ABI67486.1"/>
    </source>
</evidence>
<dbReference type="KEGG" id="swo:Swol_0131"/>
<keyword evidence="3" id="KW-0175">Coiled coil</keyword>
<dbReference type="InterPro" id="IPR041916">
    <property type="entry name" value="Anti_sigma_zinc_sf"/>
</dbReference>
<proteinExistence type="inferred from homology"/>
<reference evidence="8" key="1">
    <citation type="journal article" date="2010" name="Environ. Microbiol.">
        <title>The genome of Syntrophomonas wolfei: new insights into syntrophic metabolism and biohydrogen production.</title>
        <authorList>
            <person name="Sieber J.R."/>
            <person name="Sims D.R."/>
            <person name="Han C."/>
            <person name="Kim E."/>
            <person name="Lykidis A."/>
            <person name="Lapidus A.L."/>
            <person name="McDonnald E."/>
            <person name="Rohlin L."/>
            <person name="Culley D.E."/>
            <person name="Gunsalus R."/>
            <person name="McInerney M.J."/>
        </authorList>
    </citation>
    <scope>NUCLEOTIDE SEQUENCE [LARGE SCALE GENOMIC DNA]</scope>
    <source>
        <strain evidence="8">DSM 2245B / Goettingen</strain>
    </source>
</reference>
<dbReference type="Pfam" id="PF13490">
    <property type="entry name" value="zf-HC2"/>
    <property type="match status" value="1"/>
</dbReference>
<evidence type="ECO:0000256" key="1">
    <source>
        <dbReference type="ARBA" id="ARBA00024353"/>
    </source>
</evidence>
<feature type="domain" description="Putative zinc-finger" evidence="6">
    <location>
        <begin position="3"/>
        <end position="37"/>
    </location>
</feature>
<dbReference type="EMBL" id="CP000448">
    <property type="protein sequence ID" value="ABI67486.1"/>
    <property type="molecule type" value="Genomic_DNA"/>
</dbReference>
<dbReference type="OrthoDB" id="1723545at2"/>
<feature type="region of interest" description="Disordered" evidence="4">
    <location>
        <begin position="123"/>
        <end position="192"/>
    </location>
</feature>
<dbReference type="Gene3D" id="1.10.10.1320">
    <property type="entry name" value="Anti-sigma factor, zinc-finger domain"/>
    <property type="match status" value="1"/>
</dbReference>
<comment type="similarity">
    <text evidence="1">Belongs to the zinc-associated anti-sigma factor (ZAS) superfamily. Anti-sigma-W factor family.</text>
</comment>
<keyword evidence="8" id="KW-1185">Reference proteome</keyword>
<dbReference type="InterPro" id="IPR027383">
    <property type="entry name" value="Znf_put"/>
</dbReference>
<keyword evidence="5" id="KW-1133">Transmembrane helix</keyword>
<dbReference type="RefSeq" id="WP_011639597.1">
    <property type="nucleotide sequence ID" value="NC_008346.1"/>
</dbReference>
<evidence type="ECO:0000256" key="5">
    <source>
        <dbReference type="SAM" id="Phobius"/>
    </source>
</evidence>
<dbReference type="STRING" id="335541.Swol_0131"/>
<accession>Q0B0L8</accession>
<protein>
    <recommendedName>
        <fullName evidence="2">Anti-sigma-W factor RsiW</fullName>
    </recommendedName>
</protein>
<evidence type="ECO:0000256" key="3">
    <source>
        <dbReference type="SAM" id="Coils"/>
    </source>
</evidence>
<evidence type="ECO:0000256" key="4">
    <source>
        <dbReference type="SAM" id="MobiDB-lite"/>
    </source>
</evidence>
<feature type="coiled-coil region" evidence="3">
    <location>
        <begin position="265"/>
        <end position="342"/>
    </location>
</feature>
<sequence length="347" mass="38077">MKCNEAREFFSPWIDHEMEDAEREALQLHLDSCPDCQHELADWERISALLRESLAEAAEERTAPPELTRAVMITLREQGQPKRLAGWKKAAAGIAAALALYLGSSGLLWTPLWQVANKDPAVNTDPVQQTTKQQIAEQPGEKTPGNNAITPAGKQDNKSSPMAPQGMSKPAVKNNPTAPAGPENPNIATVDTGNPTAAPVFLSKERVLVSTIYKLVPYDADQAKAQQEAQKIAAAAGASVQLLGQQLDGQRSATVLKFSCPVETAEQLKQELLGLGSRLSLEENRQDLTSRFNDSLEQYRMLSAQAATVHDKEQSKELEIQIKALEKQLNNWDKEAARESIVLWLEI</sequence>
<gene>
    <name evidence="7" type="ordered locus">Swol_0131</name>
</gene>
<evidence type="ECO:0000259" key="6">
    <source>
        <dbReference type="Pfam" id="PF13490"/>
    </source>
</evidence>
<feature type="transmembrane region" description="Helical" evidence="5">
    <location>
        <begin position="90"/>
        <end position="109"/>
    </location>
</feature>
<keyword evidence="5" id="KW-0472">Membrane</keyword>
<evidence type="ECO:0000313" key="8">
    <source>
        <dbReference type="Proteomes" id="UP000001968"/>
    </source>
</evidence>
<organism evidence="7 8">
    <name type="scientific">Syntrophomonas wolfei subsp. wolfei (strain DSM 2245B / Goettingen)</name>
    <dbReference type="NCBI Taxonomy" id="335541"/>
    <lineage>
        <taxon>Bacteria</taxon>
        <taxon>Bacillati</taxon>
        <taxon>Bacillota</taxon>
        <taxon>Clostridia</taxon>
        <taxon>Eubacteriales</taxon>
        <taxon>Syntrophomonadaceae</taxon>
        <taxon>Syntrophomonas</taxon>
    </lineage>
</organism>
<keyword evidence="5 7" id="KW-0812">Transmembrane</keyword>
<feature type="compositionally biased region" description="Polar residues" evidence="4">
    <location>
        <begin position="125"/>
        <end position="136"/>
    </location>
</feature>
<evidence type="ECO:0000256" key="2">
    <source>
        <dbReference type="ARBA" id="ARBA00024438"/>
    </source>
</evidence>
<dbReference type="eggNOG" id="COG5662">
    <property type="taxonomic scope" value="Bacteria"/>
</dbReference>
<dbReference type="AlphaFoldDB" id="Q0B0L8"/>